<feature type="signal peptide" evidence="1">
    <location>
        <begin position="1"/>
        <end position="18"/>
    </location>
</feature>
<comment type="caution">
    <text evidence="2">The sequence shown here is derived from an EMBL/GenBank/DDBJ whole genome shotgun (WGS) entry which is preliminary data.</text>
</comment>
<gene>
    <name evidence="2" type="ORF">J5N97_022699</name>
</gene>
<dbReference type="Proteomes" id="UP001085076">
    <property type="component" value="Miscellaneous, Linkage group lg06"/>
</dbReference>
<dbReference type="Gene3D" id="3.30.70.330">
    <property type="match status" value="1"/>
</dbReference>
<reference evidence="2" key="1">
    <citation type="submission" date="2021-03" db="EMBL/GenBank/DDBJ databases">
        <authorList>
            <person name="Li Z."/>
            <person name="Yang C."/>
        </authorList>
    </citation>
    <scope>NUCLEOTIDE SEQUENCE</scope>
    <source>
        <strain evidence="2">Dzin_1.0</strain>
        <tissue evidence="2">Leaf</tissue>
    </source>
</reference>
<organism evidence="2 3">
    <name type="scientific">Dioscorea zingiberensis</name>
    <dbReference type="NCBI Taxonomy" id="325984"/>
    <lineage>
        <taxon>Eukaryota</taxon>
        <taxon>Viridiplantae</taxon>
        <taxon>Streptophyta</taxon>
        <taxon>Embryophyta</taxon>
        <taxon>Tracheophyta</taxon>
        <taxon>Spermatophyta</taxon>
        <taxon>Magnoliopsida</taxon>
        <taxon>Liliopsida</taxon>
        <taxon>Dioscoreales</taxon>
        <taxon>Dioscoreaceae</taxon>
        <taxon>Dioscorea</taxon>
    </lineage>
</organism>
<reference evidence="2" key="2">
    <citation type="journal article" date="2022" name="Hortic Res">
        <title>The genome of Dioscorea zingiberensis sheds light on the biosynthesis, origin and evolution of the medicinally important diosgenin saponins.</title>
        <authorList>
            <person name="Li Y."/>
            <person name="Tan C."/>
            <person name="Li Z."/>
            <person name="Guo J."/>
            <person name="Li S."/>
            <person name="Chen X."/>
            <person name="Wang C."/>
            <person name="Dai X."/>
            <person name="Yang H."/>
            <person name="Song W."/>
            <person name="Hou L."/>
            <person name="Xu J."/>
            <person name="Tong Z."/>
            <person name="Xu A."/>
            <person name="Yuan X."/>
            <person name="Wang W."/>
            <person name="Yang Q."/>
            <person name="Chen L."/>
            <person name="Sun Z."/>
            <person name="Wang K."/>
            <person name="Pan B."/>
            <person name="Chen J."/>
            <person name="Bao Y."/>
            <person name="Liu F."/>
            <person name="Qi X."/>
            <person name="Gang D.R."/>
            <person name="Wen J."/>
            <person name="Li J."/>
        </authorList>
    </citation>
    <scope>NUCLEOTIDE SEQUENCE</scope>
    <source>
        <strain evidence="2">Dzin_1.0</strain>
    </source>
</reference>
<evidence type="ECO:0000313" key="2">
    <source>
        <dbReference type="EMBL" id="KAJ0969822.1"/>
    </source>
</evidence>
<proteinExistence type="predicted"/>
<feature type="chain" id="PRO_5038517875" evidence="1">
    <location>
        <begin position="19"/>
        <end position="150"/>
    </location>
</feature>
<dbReference type="OrthoDB" id="1305100at2759"/>
<accession>A0A9D5CC46</accession>
<dbReference type="AlphaFoldDB" id="A0A9D5CC46"/>
<protein>
    <submittedName>
        <fullName evidence="2">Uncharacterized protein</fullName>
    </submittedName>
</protein>
<name>A0A9D5CC46_9LILI</name>
<dbReference type="InterPro" id="IPR012677">
    <property type="entry name" value="Nucleotide-bd_a/b_plait_sf"/>
</dbReference>
<dbReference type="EMBL" id="JAGGNH010000006">
    <property type="protein sequence ID" value="KAJ0969822.1"/>
    <property type="molecule type" value="Genomic_DNA"/>
</dbReference>
<evidence type="ECO:0000256" key="1">
    <source>
        <dbReference type="SAM" id="SignalP"/>
    </source>
</evidence>
<sequence length="150" mass="16665">MTETLAFLFSFLPFPLYSWLCEDRHLRAHHRRPSLLVLVLSQTCALPRGTGIVREKLGDIILQGEKGAHVLVVPELVDFLTTTLDKDRYLQLEDQASQTQEGGGEPPVVDKVALFYEAAGGEKKHRVYEIGSQKSVFYPQSSCSSSTGIS</sequence>
<evidence type="ECO:0000313" key="3">
    <source>
        <dbReference type="Proteomes" id="UP001085076"/>
    </source>
</evidence>
<keyword evidence="1" id="KW-0732">Signal</keyword>
<keyword evidence="3" id="KW-1185">Reference proteome</keyword>